<dbReference type="AlphaFoldDB" id="A0A085WGG9"/>
<sequence>MSRSALHQWAESFAEALVRRAAQLGAGQPHEDSGRRSREILARLQTAVLHFESLYFGGSDLSWGRAREEDVVALPRPPVSSGRLVCVPFSLNHHPDLPDAWDHGAGVALIHDEDEAAAISFGRGRRTLSVSRSEGQAYIGFGGDMRPVDDVPGLDTLAPPSQRVMHPFWALSRCLLSSDGYGTCYLEGHRVSARGMSPESNILSVFRRELGLHVENEYGESSWHDHVHCALAVTPEALDRWRRLRDPAVRAGVGDPCPLCRGRLEDLDSREPGMGLGKGLVAGGFLRLRCASCTTIFRTSRRRSVELEMPRMQSPDKEF</sequence>
<dbReference type="Proteomes" id="UP000028725">
    <property type="component" value="Unassembled WGS sequence"/>
</dbReference>
<organism evidence="1 2">
    <name type="scientific">Hyalangium minutum</name>
    <dbReference type="NCBI Taxonomy" id="394096"/>
    <lineage>
        <taxon>Bacteria</taxon>
        <taxon>Pseudomonadati</taxon>
        <taxon>Myxococcota</taxon>
        <taxon>Myxococcia</taxon>
        <taxon>Myxococcales</taxon>
        <taxon>Cystobacterineae</taxon>
        <taxon>Archangiaceae</taxon>
        <taxon>Hyalangium</taxon>
    </lineage>
</organism>
<keyword evidence="2" id="KW-1185">Reference proteome</keyword>
<accession>A0A085WGG9</accession>
<dbReference type="PATRIC" id="fig|394096.3.peg.5024"/>
<gene>
    <name evidence="1" type="ORF">DB31_8996</name>
</gene>
<dbReference type="OrthoDB" id="5522250at2"/>
<dbReference type="RefSeq" id="WP_044191826.1">
    <property type="nucleotide sequence ID" value="NZ_JMCB01000009.1"/>
</dbReference>
<name>A0A085WGG9_9BACT</name>
<dbReference type="EMBL" id="JMCB01000009">
    <property type="protein sequence ID" value="KFE66782.1"/>
    <property type="molecule type" value="Genomic_DNA"/>
</dbReference>
<reference evidence="1 2" key="1">
    <citation type="submission" date="2014-04" db="EMBL/GenBank/DDBJ databases">
        <title>Genome assembly of Hyalangium minutum DSM 14724.</title>
        <authorList>
            <person name="Sharma G."/>
            <person name="Subramanian S."/>
        </authorList>
    </citation>
    <scope>NUCLEOTIDE SEQUENCE [LARGE SCALE GENOMIC DNA]</scope>
    <source>
        <strain evidence="1 2">DSM 14724</strain>
    </source>
</reference>
<proteinExistence type="predicted"/>
<protein>
    <submittedName>
        <fullName evidence="1">Uncharacterized protein</fullName>
    </submittedName>
</protein>
<evidence type="ECO:0000313" key="1">
    <source>
        <dbReference type="EMBL" id="KFE66782.1"/>
    </source>
</evidence>
<evidence type="ECO:0000313" key="2">
    <source>
        <dbReference type="Proteomes" id="UP000028725"/>
    </source>
</evidence>
<comment type="caution">
    <text evidence="1">The sequence shown here is derived from an EMBL/GenBank/DDBJ whole genome shotgun (WGS) entry which is preliminary data.</text>
</comment>